<dbReference type="Proteomes" id="UP000293380">
    <property type="component" value="Unassembled WGS sequence"/>
</dbReference>
<evidence type="ECO:0000256" key="2">
    <source>
        <dbReference type="ARBA" id="ARBA00007401"/>
    </source>
</evidence>
<dbReference type="EC" id="3.2.1.23" evidence="3 11"/>
<evidence type="ECO:0000259" key="12">
    <source>
        <dbReference type="SMART" id="SM01038"/>
    </source>
</evidence>
<proteinExistence type="inferred from homology"/>
<dbReference type="GO" id="GO:0004565">
    <property type="term" value="F:beta-galactosidase activity"/>
    <property type="evidence" value="ECO:0007669"/>
    <property type="project" value="UniProtKB-EC"/>
</dbReference>
<keyword evidence="6 11" id="KW-0378">Hydrolase</keyword>
<feature type="active site" description="Proton donor" evidence="11">
    <location>
        <position position="467"/>
    </location>
</feature>
<comment type="caution">
    <text evidence="13">The sequence shown here is derived from an EMBL/GenBank/DDBJ whole genome shotgun (WGS) entry which is preliminary data.</text>
</comment>
<dbReference type="InterPro" id="IPR013783">
    <property type="entry name" value="Ig-like_fold"/>
</dbReference>
<dbReference type="RefSeq" id="WP_130959810.1">
    <property type="nucleotide sequence ID" value="NZ_SITD01000060.1"/>
</dbReference>
<dbReference type="InterPro" id="IPR006104">
    <property type="entry name" value="Glyco_hydro_2_N"/>
</dbReference>
<dbReference type="InterPro" id="IPR023933">
    <property type="entry name" value="Glyco_hydro_2_beta_Galsidase"/>
</dbReference>
<comment type="catalytic activity">
    <reaction evidence="1 11">
        <text>Hydrolysis of terminal non-reducing beta-D-galactose residues in beta-D-galactosides.</text>
        <dbReference type="EC" id="3.2.1.23"/>
    </reaction>
</comment>
<feature type="binding site" evidence="11">
    <location>
        <position position="610"/>
    </location>
    <ligand>
        <name>substrate</name>
    </ligand>
</feature>
<dbReference type="InterPro" id="IPR036156">
    <property type="entry name" value="Beta-gal/glucu_dom_sf"/>
</dbReference>
<dbReference type="Pfam" id="PF00703">
    <property type="entry name" value="Glyco_hydro_2"/>
    <property type="match status" value="1"/>
</dbReference>
<keyword evidence="5 11" id="KW-0479">Metal-binding</keyword>
<dbReference type="InterPro" id="IPR006103">
    <property type="entry name" value="Glyco_hydro_2_cat"/>
</dbReference>
<dbReference type="Gene3D" id="2.60.40.10">
    <property type="entry name" value="Immunoglobulins"/>
    <property type="match status" value="2"/>
</dbReference>
<evidence type="ECO:0000256" key="8">
    <source>
        <dbReference type="ARBA" id="ARBA00023053"/>
    </source>
</evidence>
<dbReference type="SUPFAM" id="SSF51445">
    <property type="entry name" value="(Trans)glycosidases"/>
    <property type="match status" value="1"/>
</dbReference>
<dbReference type="InterPro" id="IPR008979">
    <property type="entry name" value="Galactose-bd-like_sf"/>
</dbReference>
<name>A0A4Q9EJ74_9GAMM</name>
<evidence type="ECO:0000256" key="6">
    <source>
        <dbReference type="ARBA" id="ARBA00022801"/>
    </source>
</evidence>
<feature type="binding site" evidence="11">
    <location>
        <position position="422"/>
    </location>
    <ligand>
        <name>Mg(2+)</name>
        <dbReference type="ChEBI" id="CHEBI:18420"/>
        <label>1</label>
    </ligand>
</feature>
<evidence type="ECO:0000313" key="13">
    <source>
        <dbReference type="EMBL" id="TBM25125.1"/>
    </source>
</evidence>
<dbReference type="InterPro" id="IPR017853">
    <property type="entry name" value="GH"/>
</dbReference>
<dbReference type="InterPro" id="IPR023230">
    <property type="entry name" value="Glyco_hydro_2_CS"/>
</dbReference>
<gene>
    <name evidence="11" type="primary">lacZ</name>
    <name evidence="13" type="ORF">EYY89_12655</name>
</gene>
<feature type="binding site" evidence="11">
    <location>
        <position position="424"/>
    </location>
    <ligand>
        <name>Mg(2+)</name>
        <dbReference type="ChEBI" id="CHEBI:18420"/>
        <label>1</label>
    </ligand>
</feature>
<accession>A0A4Q9EJ74</accession>
<dbReference type="EMBL" id="SITD01000060">
    <property type="protein sequence ID" value="TBM25125.1"/>
    <property type="molecule type" value="Genomic_DNA"/>
</dbReference>
<evidence type="ECO:0000256" key="9">
    <source>
        <dbReference type="ARBA" id="ARBA00023295"/>
    </source>
</evidence>
<dbReference type="InterPro" id="IPR032312">
    <property type="entry name" value="LacZ_4"/>
</dbReference>
<organism evidence="13 14">
    <name type="scientific">Hafnia paralvei</name>
    <dbReference type="NCBI Taxonomy" id="546367"/>
    <lineage>
        <taxon>Bacteria</taxon>
        <taxon>Pseudomonadati</taxon>
        <taxon>Pseudomonadota</taxon>
        <taxon>Gammaproteobacteria</taxon>
        <taxon>Enterobacterales</taxon>
        <taxon>Hafniaceae</taxon>
        <taxon>Hafnia</taxon>
    </lineage>
</organism>
<comment type="similarity">
    <text evidence="2 11">Belongs to the glycosyl hydrolase 2 family.</text>
</comment>
<dbReference type="PANTHER" id="PTHR46323">
    <property type="entry name" value="BETA-GALACTOSIDASE"/>
    <property type="match status" value="1"/>
</dbReference>
<dbReference type="PROSITE" id="PS00608">
    <property type="entry name" value="GLYCOSYL_HYDROL_F2_2"/>
    <property type="match status" value="1"/>
</dbReference>
<dbReference type="GO" id="GO:0005990">
    <property type="term" value="P:lactose catabolic process"/>
    <property type="evidence" value="ECO:0007669"/>
    <property type="project" value="TreeGrafter"/>
</dbReference>
<dbReference type="SUPFAM" id="SSF74650">
    <property type="entry name" value="Galactose mutarotase-like"/>
    <property type="match status" value="1"/>
</dbReference>
<evidence type="ECO:0000256" key="7">
    <source>
        <dbReference type="ARBA" id="ARBA00022842"/>
    </source>
</evidence>
<dbReference type="NCBIfam" id="NF007074">
    <property type="entry name" value="PRK09525.1"/>
    <property type="match status" value="1"/>
</dbReference>
<feature type="binding site" evidence="11">
    <location>
        <position position="467"/>
    </location>
    <ligand>
        <name>Mg(2+)</name>
        <dbReference type="ChEBI" id="CHEBI:18420"/>
        <label>1</label>
    </ligand>
</feature>
<dbReference type="Pfam" id="PF02836">
    <property type="entry name" value="Glyco_hydro_2_C"/>
    <property type="match status" value="1"/>
</dbReference>
<feature type="binding site" evidence="11">
    <location>
        <begin position="543"/>
        <end position="546"/>
    </location>
    <ligand>
        <name>substrate</name>
    </ligand>
</feature>
<dbReference type="AlphaFoldDB" id="A0A4Q9EJ74"/>
<feature type="binding site" evidence="11">
    <location>
        <position position="607"/>
    </location>
    <ligand>
        <name>Na(+)</name>
        <dbReference type="ChEBI" id="CHEBI:29101"/>
    </ligand>
</feature>
<dbReference type="SUPFAM" id="SSF49303">
    <property type="entry name" value="beta-Galactosidase/glucuronidase domain"/>
    <property type="match status" value="2"/>
</dbReference>
<feature type="binding site" evidence="11">
    <location>
        <position position="603"/>
    </location>
    <ligand>
        <name>Mg(2+)</name>
        <dbReference type="ChEBI" id="CHEBI:18420"/>
        <label>2</label>
    </ligand>
</feature>
<dbReference type="InterPro" id="IPR006101">
    <property type="entry name" value="Glyco_hydro_2"/>
</dbReference>
<dbReference type="GO" id="GO:0000287">
    <property type="term" value="F:magnesium ion binding"/>
    <property type="evidence" value="ECO:0007669"/>
    <property type="project" value="UniProtKB-UniRule"/>
</dbReference>
<keyword evidence="9 11" id="KW-0326">Glycosidase</keyword>
<dbReference type="PROSITE" id="PS00719">
    <property type="entry name" value="GLYCOSYL_HYDROL_F2_1"/>
    <property type="match status" value="1"/>
</dbReference>
<comment type="cofactor">
    <cofactor evidence="11">
        <name>Na(+)</name>
        <dbReference type="ChEBI" id="CHEBI:29101"/>
    </cofactor>
    <text evidence="11">Binds 1 sodium ion per monomer.</text>
</comment>
<comment type="cofactor">
    <cofactor evidence="11">
        <name>Mg(2+)</name>
        <dbReference type="ChEBI" id="CHEBI:18420"/>
    </cofactor>
    <text evidence="11">Binds 2 magnesium ions per monomer.</text>
</comment>
<dbReference type="HAMAP" id="MF_01687">
    <property type="entry name" value="Beta_gal"/>
    <property type="match status" value="1"/>
</dbReference>
<dbReference type="PRINTS" id="PR00132">
    <property type="entry name" value="GLHYDRLASE2"/>
</dbReference>
<feature type="site" description="Transition state stabilizer" evidence="11">
    <location>
        <position position="363"/>
    </location>
</feature>
<dbReference type="InterPro" id="IPR006102">
    <property type="entry name" value="Ig-like_GH2"/>
</dbReference>
<dbReference type="InterPro" id="IPR014718">
    <property type="entry name" value="GH-type_carb-bd"/>
</dbReference>
<keyword evidence="8 11" id="KW-0915">Sodium</keyword>
<sequence>MTPVQIDNSFSSLSAVLFRRDWENPACTQYRRLAAHPPFCSWRSEQEARDGQPSGQLISLNGAWAFSYFSQPERVPEAWLQHDLDNADELQVPSNWQMAGYDAPIYTNVTYPFPVNPPFVPKENPTGCYSLSFSVDDEWLEQGGQTRIIFDGVNSAFYLWCNGEWIGYSQDSRLPAEFNLSHALRQGKNRIAVMVLRWSDGSYLEDQDMWRMSGIFRDVTLLHKPRVHLHDIQLRTHLAPGFHCAELEAQICVNQSAEGYCARVALWRGHTLVAEQQQAIRSETIDERGAYDDRTTLRLQVEKPLLWSAEEPHLYRAVVSLLDEQGKVVDVEAYDVGFRQVEISHGQLRLNGKPLLIRGTNRHEHHPENGQVMDEETMRRDIMLMKQHNFNAVRCSHYPNHPRWYQLCDQYGLYVVDEANIETHGMVPMNRLSDDPVWFNAMSERVTRMVQRDRNHPCIIIWSLGNESGHGCNHDALYRWIKTNDPTRPVQYEGGGANTAATDILCPMYARVEQDQPHPTVPKWSIKKWIGMPDEARPLILCEYAHAMGNSFGGFDRYWQAFRKHSRLQGGFVWDWVDQALSQKDENGEPHWAYGGDFGDRPNDRQFCMNGLVFPDRTPHPALYEAQRAQQVFQFHLLSQHPLTIEVNSEYLFRSSDNERLCWNLAVDGKLIAQGDIELLLPPQGAQHIVLGEIPELSRCGDGELWLNVEIRQIKGTTWSEANHRCAWDQWRLARPQALPAGHAEDDSNAQDELPTLNTLDDVFSIEWGSQRWKFSRQTGLLEQWWRHEHASLLTPLCDNFTRAPLDNDIGVSEVTRIDPNAWVERWKKAGMYALETHLQQCEADLISRGVQICTTHVYTYQRRPLFISRKTYLIDRQGRLHIDVNVDVTFGIPAPARIGLSCQLADVAEYASWLGLGPHENYPDRLLSAQHGRWTLPLSELHTPYIFPTENGLRCHTRQLNFADWVWQGDFHFGLSRYSQQQLTETSHHHLLREEQGVWVNIDGFHMGVGGDDSWSPSVSPEFLLSATHYAYSLIWQMRSDKPIETAR</sequence>
<dbReference type="GO" id="GO:0030246">
    <property type="term" value="F:carbohydrate binding"/>
    <property type="evidence" value="ECO:0007669"/>
    <property type="project" value="InterPro"/>
</dbReference>
<feature type="binding site" evidence="11">
    <location>
        <position position="108"/>
    </location>
    <ligand>
        <name>substrate</name>
    </ligand>
</feature>
<evidence type="ECO:0000256" key="11">
    <source>
        <dbReference type="HAMAP-Rule" id="MF_01687"/>
    </source>
</evidence>
<evidence type="ECO:0000313" key="14">
    <source>
        <dbReference type="Proteomes" id="UP000293380"/>
    </source>
</evidence>
<evidence type="ECO:0000256" key="10">
    <source>
        <dbReference type="ARBA" id="ARBA00032230"/>
    </source>
</evidence>
<keyword evidence="7 11" id="KW-0460">Magnesium</keyword>
<feature type="binding site" evidence="11">
    <location>
        <position position="208"/>
    </location>
    <ligand>
        <name>Na(+)</name>
        <dbReference type="ChEBI" id="CHEBI:29101"/>
    </ligand>
</feature>
<protein>
    <recommendedName>
        <fullName evidence="4 11">Beta-galactosidase</fullName>
        <shortName evidence="11">Beta-gal</shortName>
        <ecNumber evidence="3 11">3.2.1.23</ecNumber>
    </recommendedName>
    <alternativeName>
        <fullName evidence="10 11">Lactase</fullName>
    </alternativeName>
</protein>
<dbReference type="GO" id="GO:0009341">
    <property type="term" value="C:beta-galactosidase complex"/>
    <property type="evidence" value="ECO:0007669"/>
    <property type="project" value="InterPro"/>
</dbReference>
<dbReference type="InterPro" id="IPR050347">
    <property type="entry name" value="Bact_Beta-galactosidase"/>
</dbReference>
<feature type="active site" description="Nucleophile" evidence="11">
    <location>
        <position position="543"/>
    </location>
</feature>
<dbReference type="SUPFAM" id="SSF49785">
    <property type="entry name" value="Galactose-binding domain-like"/>
    <property type="match status" value="1"/>
</dbReference>
<feature type="binding site" evidence="11">
    <location>
        <position position="610"/>
    </location>
    <ligand>
        <name>Na(+)</name>
        <dbReference type="ChEBI" id="CHEBI:29101"/>
    </ligand>
</feature>
<evidence type="ECO:0000256" key="3">
    <source>
        <dbReference type="ARBA" id="ARBA00012756"/>
    </source>
</evidence>
<dbReference type="Pfam" id="PF02837">
    <property type="entry name" value="Glyco_hydro_2_N"/>
    <property type="match status" value="1"/>
</dbReference>
<evidence type="ECO:0000256" key="5">
    <source>
        <dbReference type="ARBA" id="ARBA00022723"/>
    </source>
</evidence>
<dbReference type="InterPro" id="IPR011013">
    <property type="entry name" value="Gal_mutarotase_sf_dom"/>
</dbReference>
<feature type="domain" description="Beta galactosidase small chain/" evidence="12">
    <location>
        <begin position="765"/>
        <end position="1038"/>
    </location>
</feature>
<feature type="binding site" evidence="11">
    <location>
        <position position="208"/>
    </location>
    <ligand>
        <name>substrate</name>
    </ligand>
</feature>
<dbReference type="Pfam" id="PF16353">
    <property type="entry name" value="LacZ_4"/>
    <property type="match status" value="1"/>
</dbReference>
<dbReference type="InterPro" id="IPR004199">
    <property type="entry name" value="B-gal_small/dom_5"/>
</dbReference>
<dbReference type="Gene3D" id="2.70.98.10">
    <property type="match status" value="1"/>
</dbReference>
<evidence type="ECO:0000256" key="1">
    <source>
        <dbReference type="ARBA" id="ARBA00001412"/>
    </source>
</evidence>
<feature type="binding site" evidence="11">
    <location>
        <position position="1016"/>
    </location>
    <ligand>
        <name>substrate</name>
    </ligand>
</feature>
<feature type="binding site" evidence="11">
    <location>
        <position position="467"/>
    </location>
    <ligand>
        <name>substrate</name>
    </ligand>
</feature>
<dbReference type="Gene3D" id="3.20.20.80">
    <property type="entry name" value="Glycosidases"/>
    <property type="match status" value="1"/>
</dbReference>
<dbReference type="FunFam" id="3.20.20.80:FF:000018">
    <property type="entry name" value="Beta-galactosidase"/>
    <property type="match status" value="1"/>
</dbReference>
<comment type="subunit">
    <text evidence="11">Homotetramer.</text>
</comment>
<dbReference type="InterPro" id="IPR023232">
    <property type="entry name" value="Glyco_hydro_2_AS"/>
</dbReference>
<dbReference type="Pfam" id="PF02929">
    <property type="entry name" value="Bgal_small_N"/>
    <property type="match status" value="1"/>
</dbReference>
<dbReference type="SMART" id="SM01038">
    <property type="entry name" value="Bgal_small_N"/>
    <property type="match status" value="1"/>
</dbReference>
<dbReference type="PANTHER" id="PTHR46323:SF2">
    <property type="entry name" value="BETA-GALACTOSIDASE"/>
    <property type="match status" value="1"/>
</dbReference>
<dbReference type="Gene3D" id="2.60.120.260">
    <property type="entry name" value="Galactose-binding domain-like"/>
    <property type="match status" value="1"/>
</dbReference>
<reference evidence="13 14" key="1">
    <citation type="submission" date="2019-02" db="EMBL/GenBank/DDBJ databases">
        <title>Comparative genomic analysis of the Hafnia genus genomes.</title>
        <authorList>
            <person name="Zhiqiu Y."/>
            <person name="Chao Y."/>
            <person name="Yuhui D."/>
            <person name="Di H."/>
            <person name="Bin L."/>
        </authorList>
    </citation>
    <scope>NUCLEOTIDE SEQUENCE [LARGE SCALE GENOMIC DNA]</scope>
    <source>
        <strain evidence="13 14">PCM_1194</strain>
    </source>
</reference>
<feature type="site" description="Transition state stabilizer" evidence="11">
    <location>
        <position position="397"/>
    </location>
</feature>
<evidence type="ECO:0000256" key="4">
    <source>
        <dbReference type="ARBA" id="ARBA00013303"/>
    </source>
</evidence>